<sequence>MSAFDYYPDSLPNALFDGRRQPGGLYTHMVDILSSMGKGALCNVNLDVDFFRRKKLDNWGNHYGYRTESNLEFSSNVFGEIVGEQYGTLLGPAGNHFPGRADEEPKPISDSSHIKPVIVLGKPSLCDEALEDYFHDQIVVFNQIRRADQREEDQDGQEYEAKEVIKGREGVDSEPSLIVLHGQLLYSVERESTSPAAPRSQPRVMSKRRANGAPVAQRQNAEEVQADPAFPAQDARRGRPMTEDELPGSEMIRVGAKYSPWVLPGYGGARFQQRQARVIQPDWRDARGQLIPPWKVWSVLRPGTVIMANVVVNVYVMSGAGGRRRKASLLYELHFTHTDYNQVYQASIQTLRVLGRSDVAVDKPTADFADADRSMTSGEKNDAASSALRNLVLPELDDDEGDSFDSGSPAESAPDVQNIGSRAGQGTSGASGSGAGLSKASSNDEGSPTEFLEDTEMQFMSNTRKGKKARRS</sequence>
<feature type="compositionally biased region" description="Gly residues" evidence="1">
    <location>
        <begin position="426"/>
        <end position="435"/>
    </location>
</feature>
<name>A0ABR3FRV6_9AGAR</name>
<accession>A0ABR3FRV6</accession>
<dbReference type="Proteomes" id="UP001465976">
    <property type="component" value="Unassembled WGS sequence"/>
</dbReference>
<proteinExistence type="predicted"/>
<evidence type="ECO:0000313" key="2">
    <source>
        <dbReference type="EMBL" id="KAL0578193.1"/>
    </source>
</evidence>
<comment type="caution">
    <text evidence="2">The sequence shown here is derived from an EMBL/GenBank/DDBJ whole genome shotgun (WGS) entry which is preliminary data.</text>
</comment>
<feature type="region of interest" description="Disordered" evidence="1">
    <location>
        <begin position="396"/>
        <end position="472"/>
    </location>
</feature>
<dbReference type="EMBL" id="JBAHYK010000114">
    <property type="protein sequence ID" value="KAL0578193.1"/>
    <property type="molecule type" value="Genomic_DNA"/>
</dbReference>
<evidence type="ECO:0000256" key="1">
    <source>
        <dbReference type="SAM" id="MobiDB-lite"/>
    </source>
</evidence>
<feature type="region of interest" description="Disordered" evidence="1">
    <location>
        <begin position="190"/>
        <end position="245"/>
    </location>
</feature>
<organism evidence="2 3">
    <name type="scientific">Marasmius crinis-equi</name>
    <dbReference type="NCBI Taxonomy" id="585013"/>
    <lineage>
        <taxon>Eukaryota</taxon>
        <taxon>Fungi</taxon>
        <taxon>Dikarya</taxon>
        <taxon>Basidiomycota</taxon>
        <taxon>Agaricomycotina</taxon>
        <taxon>Agaricomycetes</taxon>
        <taxon>Agaricomycetidae</taxon>
        <taxon>Agaricales</taxon>
        <taxon>Marasmiineae</taxon>
        <taxon>Marasmiaceae</taxon>
        <taxon>Marasmius</taxon>
    </lineage>
</organism>
<evidence type="ECO:0000313" key="3">
    <source>
        <dbReference type="Proteomes" id="UP001465976"/>
    </source>
</evidence>
<protein>
    <submittedName>
        <fullName evidence="2">Uncharacterized protein</fullName>
    </submittedName>
</protein>
<keyword evidence="3" id="KW-1185">Reference proteome</keyword>
<reference evidence="2 3" key="1">
    <citation type="submission" date="2024-02" db="EMBL/GenBank/DDBJ databases">
        <title>A draft genome for the cacao thread blight pathogen Marasmius crinis-equi.</title>
        <authorList>
            <person name="Cohen S.P."/>
            <person name="Baruah I.K."/>
            <person name="Amoako-Attah I."/>
            <person name="Bukari Y."/>
            <person name="Meinhardt L.W."/>
            <person name="Bailey B.A."/>
        </authorList>
    </citation>
    <scope>NUCLEOTIDE SEQUENCE [LARGE SCALE GENOMIC DNA]</scope>
    <source>
        <strain evidence="2 3">GH-76</strain>
    </source>
</reference>
<gene>
    <name evidence="2" type="ORF">V5O48_003796</name>
</gene>